<dbReference type="AlphaFoldDB" id="A0A511YVC4"/>
<accession>A0A511YVC4</accession>
<evidence type="ECO:0000256" key="1">
    <source>
        <dbReference type="SAM" id="MobiDB-lite"/>
    </source>
</evidence>
<sequence length="172" mass="19029">MADLLPRPARRGSAQAGRRPLDARAAPTSVAPLRVRVLVARPRDHVVDVFARRLGTWWPVEGQCAAPERVVDVRLDPWAGGQVAEVWDDGTEHPFATVLRWRPPCEIGLAWRVRPGAELTDVRVGFAEASWVTTWVTVEQTGWAGLGADGPGLRAEYRERWADVLGALLWVV</sequence>
<dbReference type="Gene3D" id="3.30.530.20">
    <property type="match status" value="1"/>
</dbReference>
<dbReference type="InterPro" id="IPR023393">
    <property type="entry name" value="START-like_dom_sf"/>
</dbReference>
<organism evidence="2 3">
    <name type="scientific">Actinotalea fermentans</name>
    <dbReference type="NCBI Taxonomy" id="43671"/>
    <lineage>
        <taxon>Bacteria</taxon>
        <taxon>Bacillati</taxon>
        <taxon>Actinomycetota</taxon>
        <taxon>Actinomycetes</taxon>
        <taxon>Micrococcales</taxon>
        <taxon>Cellulomonadaceae</taxon>
        <taxon>Actinotalea</taxon>
    </lineage>
</organism>
<gene>
    <name evidence="2" type="ORF">AFE02nite_08640</name>
</gene>
<name>A0A511YVC4_9CELL</name>
<proteinExistence type="predicted"/>
<dbReference type="Proteomes" id="UP000321484">
    <property type="component" value="Unassembled WGS sequence"/>
</dbReference>
<evidence type="ECO:0008006" key="4">
    <source>
        <dbReference type="Google" id="ProtNLM"/>
    </source>
</evidence>
<reference evidence="2 3" key="1">
    <citation type="submission" date="2019-07" db="EMBL/GenBank/DDBJ databases">
        <title>Whole genome shotgun sequence of Actinotalea fermentans NBRC 105374.</title>
        <authorList>
            <person name="Hosoyama A."/>
            <person name="Uohara A."/>
            <person name="Ohji S."/>
            <person name="Ichikawa N."/>
        </authorList>
    </citation>
    <scope>NUCLEOTIDE SEQUENCE [LARGE SCALE GENOMIC DNA]</scope>
    <source>
        <strain evidence="2 3">NBRC 105374</strain>
    </source>
</reference>
<dbReference type="OrthoDB" id="268331at2"/>
<evidence type="ECO:0000313" key="3">
    <source>
        <dbReference type="Proteomes" id="UP000321484"/>
    </source>
</evidence>
<keyword evidence="3" id="KW-1185">Reference proteome</keyword>
<comment type="caution">
    <text evidence="2">The sequence shown here is derived from an EMBL/GenBank/DDBJ whole genome shotgun (WGS) entry which is preliminary data.</text>
</comment>
<dbReference type="RefSeq" id="WP_052113676.1">
    <property type="nucleotide sequence ID" value="NZ_BJYK01000001.1"/>
</dbReference>
<dbReference type="SUPFAM" id="SSF55961">
    <property type="entry name" value="Bet v1-like"/>
    <property type="match status" value="1"/>
</dbReference>
<feature type="region of interest" description="Disordered" evidence="1">
    <location>
        <begin position="1"/>
        <end position="25"/>
    </location>
</feature>
<dbReference type="EMBL" id="BJYK01000001">
    <property type="protein sequence ID" value="GEN79130.1"/>
    <property type="molecule type" value="Genomic_DNA"/>
</dbReference>
<evidence type="ECO:0000313" key="2">
    <source>
        <dbReference type="EMBL" id="GEN79130.1"/>
    </source>
</evidence>
<protein>
    <recommendedName>
        <fullName evidence="4">ATPase</fullName>
    </recommendedName>
</protein>